<dbReference type="InterPro" id="IPR057952">
    <property type="entry name" value="Rv2743c-like"/>
</dbReference>
<comment type="caution">
    <text evidence="1">The sequence shown here is derived from an EMBL/GenBank/DDBJ whole genome shotgun (WGS) entry which is preliminary data.</text>
</comment>
<dbReference type="NCBIfam" id="NF047839">
    <property type="entry name" value="PspM_Rv2743c"/>
    <property type="match status" value="1"/>
</dbReference>
<proteinExistence type="predicted"/>
<dbReference type="EMBL" id="JABVED010000011">
    <property type="protein sequence ID" value="MBC6449428.1"/>
    <property type="molecule type" value="Genomic_DNA"/>
</dbReference>
<dbReference type="RefSeq" id="WP_187222185.1">
    <property type="nucleotide sequence ID" value="NZ_JABVED010000011.1"/>
</dbReference>
<sequence length="205" mass="21773">MFLIPTLAFLFMAMAQWTGLDPNPDTEAALGGVFLALMTGPVAVFCGVQLRHVNADLRALRHPPAAPGQVTPAQWSHTQESLRRLADAETALDDLLNLLAARDLPSGTVPTARAAATDAATTIRLVIDELALVERALPYAMDDPRMASALERLTERIEKGLAGYGALIAAAGQLLAETSTPTGPDQLIEATDHLKALAYALRELA</sequence>
<dbReference type="Proteomes" id="UP000734823">
    <property type="component" value="Unassembled WGS sequence"/>
</dbReference>
<evidence type="ECO:0000313" key="1">
    <source>
        <dbReference type="EMBL" id="MBC6449428.1"/>
    </source>
</evidence>
<reference evidence="1 2" key="1">
    <citation type="submission" date="2020-06" db="EMBL/GenBank/DDBJ databases">
        <title>Actinokineospora xiongansis sp. nov., isolated from soil of Baiyangdian.</title>
        <authorList>
            <person name="Zhang X."/>
        </authorList>
    </citation>
    <scope>NUCLEOTIDE SEQUENCE [LARGE SCALE GENOMIC DNA]</scope>
    <source>
        <strain evidence="1 2">HBU206404</strain>
    </source>
</reference>
<protein>
    <submittedName>
        <fullName evidence="1">Uncharacterized protein</fullName>
    </submittedName>
</protein>
<gene>
    <name evidence="1" type="ORF">GPZ80_19890</name>
</gene>
<name>A0ABR7L9R3_9PSEU</name>
<accession>A0ABR7L9R3</accession>
<keyword evidence="2" id="KW-1185">Reference proteome</keyword>
<dbReference type="Pfam" id="PF25587">
    <property type="entry name" value="Rv2743c"/>
    <property type="match status" value="1"/>
</dbReference>
<evidence type="ECO:0000313" key="2">
    <source>
        <dbReference type="Proteomes" id="UP000734823"/>
    </source>
</evidence>
<organism evidence="1 2">
    <name type="scientific">Actinokineospora xionganensis</name>
    <dbReference type="NCBI Taxonomy" id="2684470"/>
    <lineage>
        <taxon>Bacteria</taxon>
        <taxon>Bacillati</taxon>
        <taxon>Actinomycetota</taxon>
        <taxon>Actinomycetes</taxon>
        <taxon>Pseudonocardiales</taxon>
        <taxon>Pseudonocardiaceae</taxon>
        <taxon>Actinokineospora</taxon>
    </lineage>
</organism>